<evidence type="ECO:0000313" key="2">
    <source>
        <dbReference type="EMBL" id="GMM59862.1"/>
    </source>
</evidence>
<keyword evidence="1" id="KW-0472">Membrane</keyword>
<accession>A0ABQ6P672</accession>
<dbReference type="Pfam" id="PF25612">
    <property type="entry name" value="DUF7940"/>
    <property type="match status" value="1"/>
</dbReference>
<dbReference type="Proteomes" id="UP001187221">
    <property type="component" value="Unassembled WGS sequence"/>
</dbReference>
<reference evidence="2 3" key="1">
    <citation type="submission" date="2023-06" db="EMBL/GenBank/DDBJ databases">
        <title>Draft genome sequence of Novosphingobium sp. strain IK01.</title>
        <authorList>
            <person name="Hatamoto M."/>
            <person name="Ikarashi T."/>
            <person name="Yamaguchi T."/>
        </authorList>
    </citation>
    <scope>NUCLEOTIDE SEQUENCE [LARGE SCALE GENOMIC DNA]</scope>
    <source>
        <strain evidence="2 3">IK01</strain>
    </source>
</reference>
<keyword evidence="1" id="KW-0812">Transmembrane</keyword>
<protein>
    <submittedName>
        <fullName evidence="2">Uncharacterized protein</fullName>
    </submittedName>
</protein>
<dbReference type="InterPro" id="IPR057700">
    <property type="entry name" value="DUF7940"/>
</dbReference>
<keyword evidence="3" id="KW-1185">Reference proteome</keyword>
<dbReference type="RefSeq" id="WP_317973693.1">
    <property type="nucleotide sequence ID" value="NZ_BTFW01000001.1"/>
</dbReference>
<comment type="caution">
    <text evidence="2">The sequence shown here is derived from an EMBL/GenBank/DDBJ whole genome shotgun (WGS) entry which is preliminary data.</text>
</comment>
<organism evidence="2 3">
    <name type="scientific">Novosphingobium pituita</name>
    <dbReference type="NCBI Taxonomy" id="3056842"/>
    <lineage>
        <taxon>Bacteria</taxon>
        <taxon>Pseudomonadati</taxon>
        <taxon>Pseudomonadota</taxon>
        <taxon>Alphaproteobacteria</taxon>
        <taxon>Sphingomonadales</taxon>
        <taxon>Sphingomonadaceae</taxon>
        <taxon>Novosphingobium</taxon>
    </lineage>
</organism>
<evidence type="ECO:0000256" key="1">
    <source>
        <dbReference type="SAM" id="Phobius"/>
    </source>
</evidence>
<evidence type="ECO:0000313" key="3">
    <source>
        <dbReference type="Proteomes" id="UP001187221"/>
    </source>
</evidence>
<name>A0ABQ6P672_9SPHN</name>
<gene>
    <name evidence="2" type="ORF">NUTIK01_06390</name>
</gene>
<sequence length="75" mass="8315">MSFITRTRQFWRYWHVRLAAIFAVLSGAVVSQPNILGGLVPYVPPYWRPAAGAIVGVIVFALPTYLKRGKRAANG</sequence>
<proteinExistence type="predicted"/>
<keyword evidence="1" id="KW-1133">Transmembrane helix</keyword>
<feature type="transmembrane region" description="Helical" evidence="1">
    <location>
        <begin position="47"/>
        <end position="66"/>
    </location>
</feature>
<dbReference type="EMBL" id="BTFW01000001">
    <property type="protein sequence ID" value="GMM59862.1"/>
    <property type="molecule type" value="Genomic_DNA"/>
</dbReference>